<dbReference type="OrthoDB" id="9796017at2"/>
<dbReference type="KEGG" id="kba:A0U89_10595"/>
<protein>
    <submittedName>
        <fullName evidence="3">Sugar ABC transporter permease</fullName>
    </submittedName>
</protein>
<comment type="similarity">
    <text evidence="1">Belongs to the ABC-2 integral membrane protein family.</text>
</comment>
<evidence type="ECO:0000313" key="3">
    <source>
        <dbReference type="EMBL" id="AOX17516.1"/>
    </source>
</evidence>
<dbReference type="STRING" id="153496.A0U89_10595"/>
<dbReference type="AlphaFoldDB" id="A0A1D8UV42"/>
<name>A0A1D8UV42_9PROT</name>
<dbReference type="PANTHER" id="PTHR30413">
    <property type="entry name" value="INNER MEMBRANE TRANSPORT PERMEASE"/>
    <property type="match status" value="1"/>
</dbReference>
<dbReference type="PANTHER" id="PTHR30413:SF10">
    <property type="entry name" value="CAPSULE POLYSACCHARIDE EXPORT INNER-MEMBRANE PROTEIN CTRC"/>
    <property type="match status" value="1"/>
</dbReference>
<evidence type="ECO:0000313" key="4">
    <source>
        <dbReference type="Proteomes" id="UP000179145"/>
    </source>
</evidence>
<sequence length="280" mass="30756">MSSTSSAAATVPAVEASGRVRRAWEDMRGGFSLWRLGVTLGWMDIKLRYRGSVLGPFWLTLSSLIMVASMGVIYARLFHMVLRDYLPFLSISLALWQIGLAGILQESCNCFIDASGTIRAVRLPFSVQAIRLLVRNAIVFAHNIVVPLGVFALYGVWPGMAGLLASIPGILLWGINGFAACLFLGAFCARFRDLPPIIGAVLQIAFYVTPIIWRPEQLGRRSAWLIYNPFYSLLEIVRGPLMGHIPSLDVALTAVGVSAVWVIVAVLTFIATRDKLAFWV</sequence>
<dbReference type="GO" id="GO:0015920">
    <property type="term" value="P:lipopolysaccharide transport"/>
    <property type="evidence" value="ECO:0007669"/>
    <property type="project" value="TreeGrafter"/>
</dbReference>
<proteinExistence type="inferred from homology"/>
<dbReference type="RefSeq" id="WP_070403100.1">
    <property type="nucleotide sequence ID" value="NZ_BJVW01000001.1"/>
</dbReference>
<keyword evidence="4" id="KW-1185">Reference proteome</keyword>
<reference evidence="3 4" key="1">
    <citation type="journal article" date="2016" name="Microb. Cell Fact.">
        <title>Dissection of exopolysaccharide biosynthesis in Kozakia baliensis.</title>
        <authorList>
            <person name="Brandt J.U."/>
            <person name="Jakob F."/>
            <person name="Behr J."/>
            <person name="Geissler A.J."/>
            <person name="Vogel R.F."/>
        </authorList>
    </citation>
    <scope>NUCLEOTIDE SEQUENCE [LARGE SCALE GENOMIC DNA]</scope>
    <source>
        <strain evidence="3 4">DSM 14400</strain>
    </source>
</reference>
<evidence type="ECO:0000256" key="2">
    <source>
        <dbReference type="ARBA" id="ARBA00022448"/>
    </source>
</evidence>
<evidence type="ECO:0000256" key="1">
    <source>
        <dbReference type="ARBA" id="ARBA00007783"/>
    </source>
</evidence>
<dbReference type="eggNOG" id="COG1682">
    <property type="taxonomic scope" value="Bacteria"/>
</dbReference>
<dbReference type="EMBL" id="CP014674">
    <property type="protein sequence ID" value="AOX17516.1"/>
    <property type="molecule type" value="Genomic_DNA"/>
</dbReference>
<organism evidence="3 4">
    <name type="scientific">Kozakia baliensis</name>
    <dbReference type="NCBI Taxonomy" id="153496"/>
    <lineage>
        <taxon>Bacteria</taxon>
        <taxon>Pseudomonadati</taxon>
        <taxon>Pseudomonadota</taxon>
        <taxon>Alphaproteobacteria</taxon>
        <taxon>Acetobacterales</taxon>
        <taxon>Acetobacteraceae</taxon>
        <taxon>Kozakia</taxon>
    </lineage>
</organism>
<accession>A0A1D8UV42</accession>
<keyword evidence="2" id="KW-0813">Transport</keyword>
<dbReference type="Proteomes" id="UP000179145">
    <property type="component" value="Chromosome"/>
</dbReference>
<gene>
    <name evidence="3" type="ORF">A0U89_10595</name>
</gene>